<proteinExistence type="predicted"/>
<evidence type="ECO:0000256" key="1">
    <source>
        <dbReference type="SAM" id="MobiDB-lite"/>
    </source>
</evidence>
<dbReference type="EMBL" id="AC120535">
    <property type="protein sequence ID" value="AAO73214.1"/>
    <property type="molecule type" value="Genomic_DNA"/>
</dbReference>
<dbReference type="EMBL" id="AC138001">
    <property type="protein sequence ID" value="AAP68406.1"/>
    <property type="molecule type" value="Genomic_DNA"/>
</dbReference>
<feature type="region of interest" description="Disordered" evidence="1">
    <location>
        <begin position="114"/>
        <end position="152"/>
    </location>
</feature>
<reference evidence="3" key="1">
    <citation type="submission" date="2003-06" db="EMBL/GenBank/DDBJ databases">
        <authorList>
            <person name="Buell R."/>
        </authorList>
    </citation>
    <scope>NUCLEOTIDE SEQUENCE</scope>
</reference>
<feature type="region of interest" description="Disordered" evidence="1">
    <location>
        <begin position="50"/>
        <end position="85"/>
    </location>
</feature>
<reference evidence="2" key="4">
    <citation type="submission" date="2006-11" db="EMBL/GenBank/DDBJ databases">
        <title>.</title>
        <authorList>
            <person name="Buell C."/>
            <person name="Yuan Q."/>
            <person name="Ouyang S."/>
            <person name="Liu J."/>
            <person name="Gansberger K."/>
            <person name="Jones K."/>
            <person name="Overton II L."/>
            <person name="Tsitrin T."/>
            <person name="Kim M."/>
            <person name="Bera J."/>
            <person name="Jin S."/>
            <person name="Fadrosh D."/>
            <person name="Tallon L."/>
            <person name="Koo H."/>
            <person name="Zismann V."/>
            <person name="Hsiao J."/>
            <person name="Blunt S."/>
            <person name="Vanaken S."/>
            <person name="Riedmuller S."/>
            <person name="Utterback T."/>
            <person name="Feldblyum T."/>
            <person name="Yang Q."/>
            <person name="Haas B."/>
            <person name="Suh B."/>
            <person name="Peterson J."/>
            <person name="Quackenbush J."/>
            <person name="White O."/>
            <person name="Salzberg S."/>
            <person name="Fraser C."/>
        </authorList>
    </citation>
    <scope>NUCLEOTIDE SEQUENCE</scope>
</reference>
<feature type="compositionally biased region" description="Basic and acidic residues" evidence="1">
    <location>
        <begin position="14"/>
        <end position="30"/>
    </location>
</feature>
<reference evidence="4" key="2">
    <citation type="journal article" date="2005" name="Nature">
        <title>The map-based sequence of the rice genome.</title>
        <authorList>
            <consortium name="International rice genome sequencing project (IRGSP)"/>
            <person name="Matsumoto T."/>
            <person name="Wu J."/>
            <person name="Kanamori H."/>
            <person name="Katayose Y."/>
            <person name="Fujisawa M."/>
            <person name="Namiki N."/>
            <person name="Mizuno H."/>
            <person name="Yamamoto K."/>
            <person name="Antonio B.A."/>
            <person name="Baba T."/>
            <person name="Sakata K."/>
            <person name="Nagamura Y."/>
            <person name="Aoki H."/>
            <person name="Arikawa K."/>
            <person name="Arita K."/>
            <person name="Bito T."/>
            <person name="Chiden Y."/>
            <person name="Fujitsuka N."/>
            <person name="Fukunaka R."/>
            <person name="Hamada M."/>
            <person name="Harada C."/>
            <person name="Hayashi A."/>
            <person name="Hijishita S."/>
            <person name="Honda M."/>
            <person name="Hosokawa S."/>
            <person name="Ichikawa Y."/>
            <person name="Idonuma A."/>
            <person name="Iijima M."/>
            <person name="Ikeda M."/>
            <person name="Ikeno M."/>
            <person name="Ito K."/>
            <person name="Ito S."/>
            <person name="Ito T."/>
            <person name="Ito Y."/>
            <person name="Ito Y."/>
            <person name="Iwabuchi A."/>
            <person name="Kamiya K."/>
            <person name="Karasawa W."/>
            <person name="Kurita K."/>
            <person name="Katagiri S."/>
            <person name="Kikuta A."/>
            <person name="Kobayashi H."/>
            <person name="Kobayashi N."/>
            <person name="Machita K."/>
            <person name="Maehara T."/>
            <person name="Masukawa M."/>
            <person name="Mizubayashi T."/>
            <person name="Mukai Y."/>
            <person name="Nagasaki H."/>
            <person name="Nagata Y."/>
            <person name="Naito S."/>
            <person name="Nakashima M."/>
            <person name="Nakama Y."/>
            <person name="Nakamichi Y."/>
            <person name="Nakamura M."/>
            <person name="Meguro A."/>
            <person name="Negishi M."/>
            <person name="Ohta I."/>
            <person name="Ohta T."/>
            <person name="Okamoto M."/>
            <person name="Ono N."/>
            <person name="Saji S."/>
            <person name="Sakaguchi M."/>
            <person name="Sakai K."/>
            <person name="Shibata M."/>
            <person name="Shimokawa T."/>
            <person name="Song J."/>
            <person name="Takazaki Y."/>
            <person name="Terasawa K."/>
            <person name="Tsugane M."/>
            <person name="Tsuji K."/>
            <person name="Ueda S."/>
            <person name="Waki K."/>
            <person name="Yamagata H."/>
            <person name="Yamamoto M."/>
            <person name="Yamamoto S."/>
            <person name="Yamane H."/>
            <person name="Yoshiki S."/>
            <person name="Yoshihara R."/>
            <person name="Yukawa K."/>
            <person name="Zhong H."/>
            <person name="Yano M."/>
            <person name="Yuan Q."/>
            <person name="Ouyang S."/>
            <person name="Liu J."/>
            <person name="Jones K.M."/>
            <person name="Gansberger K."/>
            <person name="Moffat K."/>
            <person name="Hill J."/>
            <person name="Bera J."/>
            <person name="Fadrosh D."/>
            <person name="Jin S."/>
            <person name="Johri S."/>
            <person name="Kim M."/>
            <person name="Overton L."/>
            <person name="Reardon M."/>
            <person name="Tsitrin T."/>
            <person name="Vuong H."/>
            <person name="Weaver B."/>
            <person name="Ciecko A."/>
            <person name="Tallon L."/>
            <person name="Jackson J."/>
            <person name="Pai G."/>
            <person name="Aken S.V."/>
            <person name="Utterback T."/>
            <person name="Reidmuller S."/>
            <person name="Feldblyum T."/>
            <person name="Hsiao J."/>
            <person name="Zismann V."/>
            <person name="Iobst S."/>
            <person name="de Vazeille A.R."/>
            <person name="Buell C.R."/>
            <person name="Ying K."/>
            <person name="Li Y."/>
            <person name="Lu T."/>
            <person name="Huang Y."/>
            <person name="Zhao Q."/>
            <person name="Feng Q."/>
            <person name="Zhang L."/>
            <person name="Zhu J."/>
            <person name="Weng Q."/>
            <person name="Mu J."/>
            <person name="Lu Y."/>
            <person name="Fan D."/>
            <person name="Liu Y."/>
            <person name="Guan J."/>
            <person name="Zhang Y."/>
            <person name="Yu S."/>
            <person name="Liu X."/>
            <person name="Zhang Y."/>
            <person name="Hong G."/>
            <person name="Han B."/>
            <person name="Choisne N."/>
            <person name="Demange N."/>
            <person name="Orjeda G."/>
            <person name="Samain S."/>
            <person name="Cattolico L."/>
            <person name="Pelletier E."/>
            <person name="Couloux A."/>
            <person name="Segurens B."/>
            <person name="Wincker P."/>
            <person name="D'Hont A."/>
            <person name="Scarpelli C."/>
            <person name="Weissenbach J."/>
            <person name="Salanoubat M."/>
            <person name="Quetier F."/>
            <person name="Yu Y."/>
            <person name="Kim H.R."/>
            <person name="Rambo T."/>
            <person name="Currie J."/>
            <person name="Collura K."/>
            <person name="Luo M."/>
            <person name="Yang T."/>
            <person name="Ammiraju J.S.S."/>
            <person name="Engler F."/>
            <person name="Soderlund C."/>
            <person name="Wing R.A."/>
            <person name="Palmer L.E."/>
            <person name="de la Bastide M."/>
            <person name="Spiegel L."/>
            <person name="Nascimento L."/>
            <person name="Zutavern T."/>
            <person name="O'Shaughnessy A."/>
            <person name="Dike S."/>
            <person name="Dedhia N."/>
            <person name="Preston R."/>
            <person name="Balija V."/>
            <person name="McCombie W.R."/>
            <person name="Chow T."/>
            <person name="Chen H."/>
            <person name="Chung M."/>
            <person name="Chen C."/>
            <person name="Shaw J."/>
            <person name="Wu H."/>
            <person name="Hsiao K."/>
            <person name="Chao Y."/>
            <person name="Chu M."/>
            <person name="Cheng C."/>
            <person name="Hour A."/>
            <person name="Lee P."/>
            <person name="Lin S."/>
            <person name="Lin Y."/>
            <person name="Liou J."/>
            <person name="Liu S."/>
            <person name="Hsing Y."/>
            <person name="Raghuvanshi S."/>
            <person name="Mohanty A."/>
            <person name="Bharti A.K."/>
            <person name="Gaur A."/>
            <person name="Gupta V."/>
            <person name="Kumar D."/>
            <person name="Ravi V."/>
            <person name="Vij S."/>
            <person name="Kapur A."/>
            <person name="Khurana P."/>
            <person name="Khurana P."/>
            <person name="Khurana J.P."/>
            <person name="Tyagi A.K."/>
            <person name="Gaikwad K."/>
            <person name="Singh A."/>
            <person name="Dalal V."/>
            <person name="Srivastava S."/>
            <person name="Dixit A."/>
            <person name="Pal A.K."/>
            <person name="Ghazi I.A."/>
            <person name="Yadav M."/>
            <person name="Pandit A."/>
            <person name="Bhargava A."/>
            <person name="Sureshbabu K."/>
            <person name="Batra K."/>
            <person name="Sharma T.R."/>
            <person name="Mohapatra T."/>
            <person name="Singh N.K."/>
            <person name="Messing J."/>
            <person name="Nelson A.B."/>
            <person name="Fuks G."/>
            <person name="Kavchok S."/>
            <person name="Keizer G."/>
            <person name="Linton E."/>
            <person name="Llaca V."/>
            <person name="Song R."/>
            <person name="Tanyolac B."/>
            <person name="Young S."/>
            <person name="Ho-Il K."/>
            <person name="Hahn J.H."/>
            <person name="Sangsakoo G."/>
            <person name="Vanavichit A."/>
            <person name="de Mattos Luiz.A.T."/>
            <person name="Zimmer P.D."/>
            <person name="Malone G."/>
            <person name="Dellagostin O."/>
            <person name="de Oliveira A.C."/>
            <person name="Bevan M."/>
            <person name="Bancroft I."/>
            <person name="Minx P."/>
            <person name="Cordum H."/>
            <person name="Wilson R."/>
            <person name="Cheng Z."/>
            <person name="Jin W."/>
            <person name="Jiang J."/>
            <person name="Leong S.A."/>
            <person name="Iwama H."/>
            <person name="Gojobori T."/>
            <person name="Itoh T."/>
            <person name="Niimura Y."/>
            <person name="Fujii Y."/>
            <person name="Habara T."/>
            <person name="Sakai H."/>
            <person name="Sato Y."/>
            <person name="Wilson G."/>
            <person name="Kumar K."/>
            <person name="McCouch S."/>
            <person name="Juretic N."/>
            <person name="Hoen D."/>
            <person name="Wright S."/>
            <person name="Bruskiewich R."/>
            <person name="Bureau T."/>
            <person name="Miyao A."/>
            <person name="Hirochika H."/>
            <person name="Nishikawa T."/>
            <person name="Kadowaki K."/>
            <person name="Sugiura M."/>
            <person name="Burr B."/>
            <person name="Sasaki T."/>
        </authorList>
    </citation>
    <scope>NUCLEOTIDE SEQUENCE [LARGE SCALE GENOMIC DNA]</scope>
    <source>
        <strain evidence="4">cv. Nipponbare</strain>
    </source>
</reference>
<sequence>MPKVVEVRPTGARARRDGRPNHSGEADGEVRGDVRRLPGETEGWTRWRATSPCRGRGRQRRLMHGRGGRGLPEETSTRRKERPARVTAFRRNSGDAVAWPGKRTALRCRERWWRRRPAHRGRGRGGRRRNRGGNTTVAGGEALPEVSAENRG</sequence>
<name>Q7G5R5_ORYSJ</name>
<organism evidence="3 4">
    <name type="scientific">Oryza sativa subsp. japonica</name>
    <name type="common">Rice</name>
    <dbReference type="NCBI Taxonomy" id="39947"/>
    <lineage>
        <taxon>Eukaryota</taxon>
        <taxon>Viridiplantae</taxon>
        <taxon>Streptophyta</taxon>
        <taxon>Embryophyta</taxon>
        <taxon>Tracheophyta</taxon>
        <taxon>Spermatophyta</taxon>
        <taxon>Magnoliopsida</taxon>
        <taxon>Liliopsida</taxon>
        <taxon>Poales</taxon>
        <taxon>Poaceae</taxon>
        <taxon>BOP clade</taxon>
        <taxon>Oryzoideae</taxon>
        <taxon>Oryzeae</taxon>
        <taxon>Oryzinae</taxon>
        <taxon>Oryza</taxon>
        <taxon>Oryza sativa</taxon>
    </lineage>
</organism>
<reference evidence="4" key="5">
    <citation type="journal article" date="2008" name="Nucleic Acids Res.">
        <title>The rice annotation project database (RAP-DB): 2008 update.</title>
        <authorList>
            <consortium name="The rice annotation project (RAP)"/>
        </authorList>
    </citation>
    <scope>GENOME REANNOTATION</scope>
    <source>
        <strain evidence="4">cv. Nipponbare</strain>
    </source>
</reference>
<evidence type="ECO:0000313" key="4">
    <source>
        <dbReference type="Proteomes" id="UP000000763"/>
    </source>
</evidence>
<feature type="region of interest" description="Disordered" evidence="1">
    <location>
        <begin position="1"/>
        <end position="30"/>
    </location>
</feature>
<feature type="compositionally biased region" description="Basic residues" evidence="1">
    <location>
        <begin position="114"/>
        <end position="131"/>
    </location>
</feature>
<evidence type="ECO:0000313" key="3">
    <source>
        <dbReference type="EMBL" id="AAP68406.1"/>
    </source>
</evidence>
<dbReference type="AlphaFoldDB" id="Q7G5R5"/>
<evidence type="ECO:0000313" key="2">
    <source>
        <dbReference type="EMBL" id="AAO73214.1"/>
    </source>
</evidence>
<dbReference type="Proteomes" id="UP000000763">
    <property type="component" value="Chromosome 3"/>
</dbReference>
<feature type="compositionally biased region" description="Basic residues" evidence="1">
    <location>
        <begin position="55"/>
        <end position="67"/>
    </location>
</feature>
<reference evidence="3" key="3">
    <citation type="submission" date="2006-01" db="EMBL/GenBank/DDBJ databases">
        <title>Oryza sativa chromosome 3 BAC OSJNBa0093M23 genomic sequence.</title>
        <authorList>
            <person name="Buell C.R."/>
            <person name="Yuan Q."/>
            <person name="Ouyang S."/>
            <person name="Liu J."/>
            <person name="Gansberger K."/>
            <person name="Jones K.M."/>
            <person name="Overton II L.L."/>
            <person name="Tsitrin T."/>
            <person name="Kim M.M."/>
            <person name="Bera J.J."/>
            <person name="Jin S.S."/>
            <person name="Fadrosh D.W."/>
            <person name="Tallon L.J."/>
            <person name="Koo H."/>
            <person name="Zismann V."/>
            <person name="Hsiao J."/>
            <person name="Blunt S."/>
            <person name="Vanaken S.S."/>
            <person name="Riedmuller S.B."/>
            <person name="Utterback T.T."/>
            <person name="Feldblyum T.V."/>
            <person name="Yang Q.Q."/>
            <person name="Haas B.J."/>
            <person name="Suh B.B."/>
            <person name="Peterson J.J."/>
            <person name="Quackenbush J."/>
            <person name="White O."/>
            <person name="Salzberg S.L."/>
            <person name="Fraser C.M."/>
        </authorList>
    </citation>
    <scope>NUCLEOTIDE SEQUENCE</scope>
</reference>
<gene>
    <name evidence="2" type="ordered locus">Os03g45010</name>
    <name evidence="3" type="ORF">OSJNBa0093M23.23</name>
</gene>
<protein>
    <submittedName>
        <fullName evidence="3">Uncharacterized protein</fullName>
    </submittedName>
</protein>
<accession>Q7G5R5</accession>